<evidence type="ECO:0000256" key="2">
    <source>
        <dbReference type="ARBA" id="ARBA00005814"/>
    </source>
</evidence>
<proteinExistence type="inferred from homology"/>
<dbReference type="SUPFAM" id="SSF52540">
    <property type="entry name" value="P-loop containing nucleoside triphosphate hydrolases"/>
    <property type="match status" value="1"/>
</dbReference>
<name>A0A9C6XW45_FRAOC</name>
<feature type="non-terminal residue" evidence="10">
    <location>
        <position position="274"/>
    </location>
</feature>
<dbReference type="InterPro" id="IPR027417">
    <property type="entry name" value="P-loop_NTPase"/>
</dbReference>
<dbReference type="Pfam" id="PF00005">
    <property type="entry name" value="ABC_tran"/>
    <property type="match status" value="1"/>
</dbReference>
<evidence type="ECO:0000256" key="6">
    <source>
        <dbReference type="ARBA" id="ARBA00023136"/>
    </source>
</evidence>
<dbReference type="PANTHER" id="PTHR48041:SF129">
    <property type="entry name" value="PROTEIN WHITE"/>
    <property type="match status" value="1"/>
</dbReference>
<dbReference type="AlphaFoldDB" id="A0A9C6XW45"/>
<accession>A0A9C6XW45</accession>
<comment type="subcellular location">
    <subcellularLocation>
        <location evidence="1">Membrane</location>
        <topology evidence="1">Multi-pass membrane protein</topology>
    </subcellularLocation>
</comment>
<dbReference type="GO" id="GO:0016887">
    <property type="term" value="F:ATP hydrolysis activity"/>
    <property type="evidence" value="ECO:0007669"/>
    <property type="project" value="InterPro"/>
</dbReference>
<evidence type="ECO:0000256" key="4">
    <source>
        <dbReference type="ARBA" id="ARBA00022692"/>
    </source>
</evidence>
<reference evidence="10" key="1">
    <citation type="submission" date="2025-08" db="UniProtKB">
        <authorList>
            <consortium name="RefSeq"/>
        </authorList>
    </citation>
    <scope>IDENTIFICATION</scope>
    <source>
        <tissue evidence="10">Whole organism</tissue>
    </source>
</reference>
<keyword evidence="3" id="KW-0813">Transport</keyword>
<gene>
    <name evidence="10" type="primary">LOC127752278</name>
</gene>
<dbReference type="Gene3D" id="3.40.50.300">
    <property type="entry name" value="P-loop containing nucleotide triphosphate hydrolases"/>
    <property type="match status" value="1"/>
</dbReference>
<evidence type="ECO:0000256" key="7">
    <source>
        <dbReference type="SAM" id="MobiDB-lite"/>
    </source>
</evidence>
<feature type="domain" description="ABC transporter" evidence="8">
    <location>
        <begin position="142"/>
        <end position="272"/>
    </location>
</feature>
<dbReference type="GO" id="GO:0042626">
    <property type="term" value="F:ATPase-coupled transmembrane transporter activity"/>
    <property type="evidence" value="ECO:0007669"/>
    <property type="project" value="TreeGrafter"/>
</dbReference>
<keyword evidence="9" id="KW-1185">Reference proteome</keyword>
<keyword evidence="5" id="KW-1133">Transmembrane helix</keyword>
<evidence type="ECO:0000256" key="5">
    <source>
        <dbReference type="ARBA" id="ARBA00022989"/>
    </source>
</evidence>
<dbReference type="RefSeq" id="XP_052133110.1">
    <property type="nucleotide sequence ID" value="XM_052277150.1"/>
</dbReference>
<dbReference type="InterPro" id="IPR003439">
    <property type="entry name" value="ABC_transporter-like_ATP-bd"/>
</dbReference>
<dbReference type="OrthoDB" id="66620at2759"/>
<feature type="compositionally biased region" description="Basic and acidic residues" evidence="7">
    <location>
        <begin position="23"/>
        <end position="32"/>
    </location>
</feature>
<sequence>MVSEEQAPLLEGGGARRKGSGHSLHEDSEHIYANDGVPPAYLEESHKTGNGYGSFNGSPVNGKGGGGPGSDDGGGGPPRDTILSPMGCERLVYSWSDVNVFSGDEQRGGALQAARSLWSRCTGRRAAAPHRKHILKSVFGVAYPGELLAIMGASGAGKTTLLNTLTFRSGNGVSVTGRRCVNGVRVGRNALAALSAYVQQDDLFIGTLTVREHLVFQALVRMDRHIPYARRMRRVDEVISELALSKCENTMIGIPGRVKGISGGEMKRLSFASE</sequence>
<evidence type="ECO:0000259" key="8">
    <source>
        <dbReference type="Pfam" id="PF00005"/>
    </source>
</evidence>
<evidence type="ECO:0000313" key="9">
    <source>
        <dbReference type="Proteomes" id="UP000504606"/>
    </source>
</evidence>
<dbReference type="InterPro" id="IPR050352">
    <property type="entry name" value="ABCG_transporters"/>
</dbReference>
<dbReference type="GO" id="GO:0030659">
    <property type="term" value="C:cytoplasmic vesicle membrane"/>
    <property type="evidence" value="ECO:0007669"/>
    <property type="project" value="TreeGrafter"/>
</dbReference>
<dbReference type="GO" id="GO:0005886">
    <property type="term" value="C:plasma membrane"/>
    <property type="evidence" value="ECO:0007669"/>
    <property type="project" value="TreeGrafter"/>
</dbReference>
<organism evidence="9 10">
    <name type="scientific">Frankliniella occidentalis</name>
    <name type="common">Western flower thrips</name>
    <name type="synonym">Euthrips occidentalis</name>
    <dbReference type="NCBI Taxonomy" id="133901"/>
    <lineage>
        <taxon>Eukaryota</taxon>
        <taxon>Metazoa</taxon>
        <taxon>Ecdysozoa</taxon>
        <taxon>Arthropoda</taxon>
        <taxon>Hexapoda</taxon>
        <taxon>Insecta</taxon>
        <taxon>Pterygota</taxon>
        <taxon>Neoptera</taxon>
        <taxon>Paraneoptera</taxon>
        <taxon>Thysanoptera</taxon>
        <taxon>Terebrantia</taxon>
        <taxon>Thripoidea</taxon>
        <taxon>Thripidae</taxon>
        <taxon>Frankliniella</taxon>
    </lineage>
</organism>
<protein>
    <submittedName>
        <fullName evidence="10">Protein white-like</fullName>
    </submittedName>
</protein>
<keyword evidence="6" id="KW-0472">Membrane</keyword>
<dbReference type="GO" id="GO:0005524">
    <property type="term" value="F:ATP binding"/>
    <property type="evidence" value="ECO:0007669"/>
    <property type="project" value="InterPro"/>
</dbReference>
<keyword evidence="4" id="KW-0812">Transmembrane</keyword>
<evidence type="ECO:0000256" key="1">
    <source>
        <dbReference type="ARBA" id="ARBA00004141"/>
    </source>
</evidence>
<dbReference type="Proteomes" id="UP000504606">
    <property type="component" value="Unplaced"/>
</dbReference>
<evidence type="ECO:0000256" key="3">
    <source>
        <dbReference type="ARBA" id="ARBA00022448"/>
    </source>
</evidence>
<dbReference type="GeneID" id="127752278"/>
<feature type="region of interest" description="Disordered" evidence="7">
    <location>
        <begin position="1"/>
        <end position="83"/>
    </location>
</feature>
<dbReference type="KEGG" id="foc:127752278"/>
<evidence type="ECO:0000313" key="10">
    <source>
        <dbReference type="RefSeq" id="XP_052133110.1"/>
    </source>
</evidence>
<dbReference type="PANTHER" id="PTHR48041">
    <property type="entry name" value="ABC TRANSPORTER G FAMILY MEMBER 28"/>
    <property type="match status" value="1"/>
</dbReference>
<feature type="compositionally biased region" description="Gly residues" evidence="7">
    <location>
        <begin position="62"/>
        <end position="77"/>
    </location>
</feature>
<comment type="similarity">
    <text evidence="2">Belongs to the ABC transporter superfamily. ABCG family. Eye pigment precursor importer (TC 3.A.1.204) subfamily.</text>
</comment>